<organism evidence="1 2">
    <name type="scientific">Nostoc sphaeroides CCNUC1</name>
    <dbReference type="NCBI Taxonomy" id="2653204"/>
    <lineage>
        <taxon>Bacteria</taxon>
        <taxon>Bacillati</taxon>
        <taxon>Cyanobacteriota</taxon>
        <taxon>Cyanophyceae</taxon>
        <taxon>Nostocales</taxon>
        <taxon>Nostocaceae</taxon>
        <taxon>Nostoc</taxon>
    </lineage>
</organism>
<sequence length="40" mass="4673">MSTTGYAYTSGSEYAQLLALCIFCFKQNLYFYKQNLLTYN</sequence>
<dbReference type="AlphaFoldDB" id="A0A5P8VW87"/>
<evidence type="ECO:0000313" key="2">
    <source>
        <dbReference type="Proteomes" id="UP000326678"/>
    </source>
</evidence>
<proteinExistence type="predicted"/>
<keyword evidence="2" id="KW-1185">Reference proteome</keyword>
<evidence type="ECO:0000313" key="1">
    <source>
        <dbReference type="EMBL" id="QFS44650.1"/>
    </source>
</evidence>
<name>A0A5P8VW87_9NOSO</name>
<dbReference type="KEGG" id="nsh:GXM_02125"/>
<accession>A0A5P8VW87</accession>
<reference evidence="1 2" key="1">
    <citation type="submission" date="2019-10" db="EMBL/GenBank/DDBJ databases">
        <title>Genomic and transcriptomic insights into the perfect genentic adaptation of a filamentous nitrogen-fixing cyanobacterium to rice fields.</title>
        <authorList>
            <person name="Chen Z."/>
        </authorList>
    </citation>
    <scope>NUCLEOTIDE SEQUENCE [LARGE SCALE GENOMIC DNA]</scope>
    <source>
        <strain evidence="1">CCNUC1</strain>
    </source>
</reference>
<dbReference type="Proteomes" id="UP000326678">
    <property type="component" value="Chromosome Gxm1"/>
</dbReference>
<protein>
    <submittedName>
        <fullName evidence="1">Uncharacterized protein</fullName>
    </submittedName>
</protein>
<gene>
    <name evidence="1" type="ORF">GXM_02125</name>
</gene>
<dbReference type="EMBL" id="CP045226">
    <property type="protein sequence ID" value="QFS44650.1"/>
    <property type="molecule type" value="Genomic_DNA"/>
</dbReference>